<keyword evidence="3" id="KW-1185">Reference proteome</keyword>
<feature type="region of interest" description="Disordered" evidence="1">
    <location>
        <begin position="1"/>
        <end position="25"/>
    </location>
</feature>
<proteinExistence type="predicted"/>
<dbReference type="Proteomes" id="UP000247409">
    <property type="component" value="Unassembled WGS sequence"/>
</dbReference>
<accession>A0A2V3IVA0</accession>
<reference evidence="2 3" key="1">
    <citation type="journal article" date="2018" name="Mol. Biol. Evol.">
        <title>Analysis of the draft genome of the red seaweed Gracilariopsis chorda provides insights into genome size evolution in Rhodophyta.</title>
        <authorList>
            <person name="Lee J."/>
            <person name="Yang E.C."/>
            <person name="Graf L."/>
            <person name="Yang J.H."/>
            <person name="Qiu H."/>
            <person name="Zel Zion U."/>
            <person name="Chan C.X."/>
            <person name="Stephens T.G."/>
            <person name="Weber A.P.M."/>
            <person name="Boo G.H."/>
            <person name="Boo S.M."/>
            <person name="Kim K.M."/>
            <person name="Shin Y."/>
            <person name="Jung M."/>
            <person name="Lee S.J."/>
            <person name="Yim H.S."/>
            <person name="Lee J.H."/>
            <person name="Bhattacharya D."/>
            <person name="Yoon H.S."/>
        </authorList>
    </citation>
    <scope>NUCLEOTIDE SEQUENCE [LARGE SCALE GENOMIC DNA]</scope>
    <source>
        <strain evidence="2 3">SKKU-2015</strain>
        <tissue evidence="2">Whole body</tissue>
    </source>
</reference>
<name>A0A2V3IVA0_9FLOR</name>
<protein>
    <submittedName>
        <fullName evidence="2">Uncharacterized protein</fullName>
    </submittedName>
</protein>
<dbReference type="AlphaFoldDB" id="A0A2V3IVA0"/>
<evidence type="ECO:0000313" key="3">
    <source>
        <dbReference type="Proteomes" id="UP000247409"/>
    </source>
</evidence>
<evidence type="ECO:0000313" key="2">
    <source>
        <dbReference type="EMBL" id="PXF46054.1"/>
    </source>
</evidence>
<feature type="compositionally biased region" description="Acidic residues" evidence="1">
    <location>
        <begin position="137"/>
        <end position="147"/>
    </location>
</feature>
<dbReference type="EMBL" id="NBIV01000046">
    <property type="protein sequence ID" value="PXF46054.1"/>
    <property type="molecule type" value="Genomic_DNA"/>
</dbReference>
<feature type="region of interest" description="Disordered" evidence="1">
    <location>
        <begin position="126"/>
        <end position="155"/>
    </location>
</feature>
<feature type="compositionally biased region" description="Polar residues" evidence="1">
    <location>
        <begin position="1"/>
        <end position="19"/>
    </location>
</feature>
<organism evidence="2 3">
    <name type="scientific">Gracilariopsis chorda</name>
    <dbReference type="NCBI Taxonomy" id="448386"/>
    <lineage>
        <taxon>Eukaryota</taxon>
        <taxon>Rhodophyta</taxon>
        <taxon>Florideophyceae</taxon>
        <taxon>Rhodymeniophycidae</taxon>
        <taxon>Gracilariales</taxon>
        <taxon>Gracilariaceae</taxon>
        <taxon>Gracilariopsis</taxon>
    </lineage>
</organism>
<evidence type="ECO:0000256" key="1">
    <source>
        <dbReference type="SAM" id="MobiDB-lite"/>
    </source>
</evidence>
<comment type="caution">
    <text evidence="2">The sequence shown here is derived from an EMBL/GenBank/DDBJ whole genome shotgun (WGS) entry which is preliminary data.</text>
</comment>
<sequence>MRSHVQRSAQRWAQRALSSETKRTSGRSKLLYIPNKTKEEIMALHEEDPKRWNVTTLSTRFSAERGNVEAILRLFRMRQMRQREAKARSEEVQSRVEQLEQRSVEAWNMLGEGVFRGRAIARASVSGGDGLGHEGEAESGDVEEGVDDGAQTDGAEEKFVNSSWAEFLEREIEGAEVDVSRRTTYAFVEIGEGGAEVRRAVWLREGIADDCDLPRRKSDSYW</sequence>
<gene>
    <name evidence="2" type="ORF">BWQ96_04229</name>
</gene>